<name>A0ACC0BTD1_CATRO</name>
<gene>
    <name evidence="1" type="ORF">M9H77_06884</name>
</gene>
<dbReference type="Proteomes" id="UP001060085">
    <property type="component" value="Linkage Group LG02"/>
</dbReference>
<accession>A0ACC0BTD1</accession>
<organism evidence="1 2">
    <name type="scientific">Catharanthus roseus</name>
    <name type="common">Madagascar periwinkle</name>
    <name type="synonym">Vinca rosea</name>
    <dbReference type="NCBI Taxonomy" id="4058"/>
    <lineage>
        <taxon>Eukaryota</taxon>
        <taxon>Viridiplantae</taxon>
        <taxon>Streptophyta</taxon>
        <taxon>Embryophyta</taxon>
        <taxon>Tracheophyta</taxon>
        <taxon>Spermatophyta</taxon>
        <taxon>Magnoliopsida</taxon>
        <taxon>eudicotyledons</taxon>
        <taxon>Gunneridae</taxon>
        <taxon>Pentapetalae</taxon>
        <taxon>asterids</taxon>
        <taxon>lamiids</taxon>
        <taxon>Gentianales</taxon>
        <taxon>Apocynaceae</taxon>
        <taxon>Rauvolfioideae</taxon>
        <taxon>Vinceae</taxon>
        <taxon>Catharanthinae</taxon>
        <taxon>Catharanthus</taxon>
    </lineage>
</organism>
<protein>
    <submittedName>
        <fullName evidence="1">Uncharacterized protein</fullName>
    </submittedName>
</protein>
<comment type="caution">
    <text evidence="1">The sequence shown here is derived from an EMBL/GenBank/DDBJ whole genome shotgun (WGS) entry which is preliminary data.</text>
</comment>
<evidence type="ECO:0000313" key="2">
    <source>
        <dbReference type="Proteomes" id="UP001060085"/>
    </source>
</evidence>
<sequence length="276" mass="31725">MGSPRVSILSGMARSLSSNPLFCLEPTIDGRGSLSSMPRPTGDSRPQLIIDDRSSLKSLKAKERHLSSQFPQLAKIIQGNNLMVKVANYGRKKTLPLKVVVPLPSSLDFCGELVEVFKPITDEVLQSKEVIFGKYFDPILQSKRIYVKFVLEKPPIEGQFYFLRYLFQHGRCVPSVQRMQQALKGFEQQFSFLVKDVKDLKREEEANYEQSNRRNLGGHPKHDNQWGYSNFSPHANFMSIILMIDMIVIDLELEMVIMIYLAKEFQEMMLEIEEIM</sequence>
<evidence type="ECO:0000313" key="1">
    <source>
        <dbReference type="EMBL" id="KAI5675934.1"/>
    </source>
</evidence>
<dbReference type="EMBL" id="CM044702">
    <property type="protein sequence ID" value="KAI5675934.1"/>
    <property type="molecule type" value="Genomic_DNA"/>
</dbReference>
<keyword evidence="2" id="KW-1185">Reference proteome</keyword>
<reference evidence="2" key="1">
    <citation type="journal article" date="2023" name="Nat. Plants">
        <title>Single-cell RNA sequencing provides a high-resolution roadmap for understanding the multicellular compartmentation of specialized metabolism.</title>
        <authorList>
            <person name="Sun S."/>
            <person name="Shen X."/>
            <person name="Li Y."/>
            <person name="Li Y."/>
            <person name="Wang S."/>
            <person name="Li R."/>
            <person name="Zhang H."/>
            <person name="Shen G."/>
            <person name="Guo B."/>
            <person name="Wei J."/>
            <person name="Xu J."/>
            <person name="St-Pierre B."/>
            <person name="Chen S."/>
            <person name="Sun C."/>
        </authorList>
    </citation>
    <scope>NUCLEOTIDE SEQUENCE [LARGE SCALE GENOMIC DNA]</scope>
</reference>
<proteinExistence type="predicted"/>